<dbReference type="SMART" id="SM01048">
    <property type="entry name" value="C6"/>
    <property type="match status" value="1"/>
</dbReference>
<dbReference type="InterPro" id="IPR001506">
    <property type="entry name" value="Peptidase_M12A"/>
</dbReference>
<dbReference type="GO" id="GO:0004222">
    <property type="term" value="F:metalloendopeptidase activity"/>
    <property type="evidence" value="ECO:0007669"/>
    <property type="project" value="InterPro"/>
</dbReference>
<feature type="domain" description="Peptidase M12A" evidence="4">
    <location>
        <begin position="31"/>
        <end position="231"/>
    </location>
</feature>
<dbReference type="InterPro" id="IPR006026">
    <property type="entry name" value="Peptidase_Metallo"/>
</dbReference>
<dbReference type="InterPro" id="IPR002601">
    <property type="entry name" value="C6_domain"/>
</dbReference>
<dbReference type="PANTHER" id="PTHR10127:SF831">
    <property type="entry name" value="ZINC METALLOPROTEINASE NAS-37"/>
    <property type="match status" value="1"/>
</dbReference>
<evidence type="ECO:0000256" key="2">
    <source>
        <dbReference type="PROSITE-ProRule" id="PRU01211"/>
    </source>
</evidence>
<keyword evidence="6" id="KW-1185">Reference proteome</keyword>
<proteinExistence type="predicted"/>
<evidence type="ECO:0000313" key="5">
    <source>
        <dbReference type="EMBL" id="PAV82505.1"/>
    </source>
</evidence>
<dbReference type="SUPFAM" id="SSF55486">
    <property type="entry name" value="Metalloproteases ('zincins'), catalytic domain"/>
    <property type="match status" value="1"/>
</dbReference>
<dbReference type="Gene3D" id="3.40.390.10">
    <property type="entry name" value="Collagenase (Catalytic Domain)"/>
    <property type="match status" value="1"/>
</dbReference>
<dbReference type="PROSITE" id="PS51864">
    <property type="entry name" value="ASTACIN"/>
    <property type="match status" value="1"/>
</dbReference>
<name>A0A2A2L8W8_9BILA</name>
<dbReference type="AlphaFoldDB" id="A0A2A2L8W8"/>
<feature type="signal peptide" evidence="3">
    <location>
        <begin position="1"/>
        <end position="24"/>
    </location>
</feature>
<feature type="disulfide bond" evidence="2">
    <location>
        <begin position="75"/>
        <end position="230"/>
    </location>
</feature>
<dbReference type="Pfam" id="PF01400">
    <property type="entry name" value="Astacin"/>
    <property type="match status" value="1"/>
</dbReference>
<dbReference type="GO" id="GO:0006508">
    <property type="term" value="P:proteolysis"/>
    <property type="evidence" value="ECO:0007669"/>
    <property type="project" value="InterPro"/>
</dbReference>
<sequence>MRGSFGFSISILFLVTLFCATASSEDRFREKRQAGTTLRKWANNIVYYYWTEDFPQFNIDLVNRVLKDIIEQSTCITFIFNSTARNRVKIFQDLTIPYCETSHYGCKGGEQTIRMGYDCKTDGQLMRAAMGCLAFYSMETRYDRNTYLAVNSKSVDPSKLSSLNTINSTYSTNPLPYNYGSCLHRGYDEYAYIGSTDYPIISTAQEYYLTMGSGIISSYDLNVINKFYYCNSSCPNNQIVCQNSGHLNTRSCASCNCPLSYAGTNCNTIPSDGGSQVTATTSWQTLTITVTGSASIASPGAYTTKTYWIVKPAMYNYVQIEYVSFNGSYTYCQPGCKYFGLEVKYKADQELTCPRVCCSAFDESYISSNLSITRIVAYTSTISVTFVLRYKANSTWFVQTPPPEVFVPPTTTSPCGVCNTSGVAIVPNNPSAGIHEFDSPPMQCTNEQGCGTLTFSCSGISANIGLNDGSRTIGNASSGIQQTATVTLECNTANMWKYTDGSLIVAINNLACLSLGCTACDIDDVTIRLDDPLKGMHAFDGPPLKENSSLGCDTYTFSCSGISAHIEVSNQISSFISLETRTSHFLRLSKLT</sequence>
<protein>
    <recommendedName>
        <fullName evidence="4">Peptidase M12A domain-containing protein</fullName>
    </recommendedName>
</protein>
<dbReference type="Pfam" id="PF01681">
    <property type="entry name" value="C6"/>
    <property type="match status" value="1"/>
</dbReference>
<dbReference type="InterPro" id="IPR024079">
    <property type="entry name" value="MetalloPept_cat_dom_sf"/>
</dbReference>
<evidence type="ECO:0000256" key="3">
    <source>
        <dbReference type="SAM" id="SignalP"/>
    </source>
</evidence>
<dbReference type="Proteomes" id="UP000218231">
    <property type="component" value="Unassembled WGS sequence"/>
</dbReference>
<evidence type="ECO:0000313" key="6">
    <source>
        <dbReference type="Proteomes" id="UP000218231"/>
    </source>
</evidence>
<evidence type="ECO:0000256" key="1">
    <source>
        <dbReference type="ARBA" id="ARBA00023157"/>
    </source>
</evidence>
<keyword evidence="3" id="KW-0732">Signal</keyword>
<feature type="chain" id="PRO_5012516758" description="Peptidase M12A domain-containing protein" evidence="3">
    <location>
        <begin position="25"/>
        <end position="592"/>
    </location>
</feature>
<evidence type="ECO:0000259" key="4">
    <source>
        <dbReference type="PROSITE" id="PS51864"/>
    </source>
</evidence>
<dbReference type="PANTHER" id="PTHR10127">
    <property type="entry name" value="DISCOIDIN, CUB, EGF, LAMININ , AND ZINC METALLOPROTEASE DOMAIN CONTAINING"/>
    <property type="match status" value="1"/>
</dbReference>
<comment type="caution">
    <text evidence="2">Lacks conserved residue(s) required for the propagation of feature annotation.</text>
</comment>
<gene>
    <name evidence="5" type="ORF">WR25_16280</name>
</gene>
<dbReference type="SMART" id="SM00235">
    <property type="entry name" value="ZnMc"/>
    <property type="match status" value="1"/>
</dbReference>
<accession>A0A2A2L8W8</accession>
<dbReference type="GO" id="GO:0008270">
    <property type="term" value="F:zinc ion binding"/>
    <property type="evidence" value="ECO:0007669"/>
    <property type="project" value="InterPro"/>
</dbReference>
<reference evidence="5 6" key="1">
    <citation type="journal article" date="2017" name="Curr. Biol.">
        <title>Genome architecture and evolution of a unichromosomal asexual nematode.</title>
        <authorList>
            <person name="Fradin H."/>
            <person name="Zegar C."/>
            <person name="Gutwein M."/>
            <person name="Lucas J."/>
            <person name="Kovtun M."/>
            <person name="Corcoran D."/>
            <person name="Baugh L.R."/>
            <person name="Kiontke K."/>
            <person name="Gunsalus K."/>
            <person name="Fitch D.H."/>
            <person name="Piano F."/>
        </authorList>
    </citation>
    <scope>NUCLEOTIDE SEQUENCE [LARGE SCALE GENOMIC DNA]</scope>
    <source>
        <strain evidence="5">PF1309</strain>
    </source>
</reference>
<organism evidence="5 6">
    <name type="scientific">Diploscapter pachys</name>
    <dbReference type="NCBI Taxonomy" id="2018661"/>
    <lineage>
        <taxon>Eukaryota</taxon>
        <taxon>Metazoa</taxon>
        <taxon>Ecdysozoa</taxon>
        <taxon>Nematoda</taxon>
        <taxon>Chromadorea</taxon>
        <taxon>Rhabditida</taxon>
        <taxon>Rhabditina</taxon>
        <taxon>Rhabditomorpha</taxon>
        <taxon>Rhabditoidea</taxon>
        <taxon>Rhabditidae</taxon>
        <taxon>Diploscapter</taxon>
    </lineage>
</organism>
<comment type="caution">
    <text evidence="5">The sequence shown here is derived from an EMBL/GenBank/DDBJ whole genome shotgun (WGS) entry which is preliminary data.</text>
</comment>
<dbReference type="EMBL" id="LIAE01007045">
    <property type="protein sequence ID" value="PAV82505.1"/>
    <property type="molecule type" value="Genomic_DNA"/>
</dbReference>
<dbReference type="OrthoDB" id="5780917at2759"/>
<keyword evidence="1 2" id="KW-1015">Disulfide bond</keyword>